<keyword evidence="2 5" id="KW-0812">Transmembrane</keyword>
<dbReference type="PANTHER" id="PTHR43847:SF1">
    <property type="entry name" value="BLL3993 PROTEIN"/>
    <property type="match status" value="1"/>
</dbReference>
<name>A0A397PLB4_9SPHN</name>
<evidence type="ECO:0000256" key="2">
    <source>
        <dbReference type="ARBA" id="ARBA00022692"/>
    </source>
</evidence>
<evidence type="ECO:0000256" key="5">
    <source>
        <dbReference type="SAM" id="Phobius"/>
    </source>
</evidence>
<dbReference type="GO" id="GO:0032259">
    <property type="term" value="P:methylation"/>
    <property type="evidence" value="ECO:0007669"/>
    <property type="project" value="UniProtKB-KW"/>
</dbReference>
<evidence type="ECO:0000313" key="7">
    <source>
        <dbReference type="Proteomes" id="UP000266568"/>
    </source>
</evidence>
<dbReference type="InterPro" id="IPR007318">
    <property type="entry name" value="Phopholipid_MeTrfase"/>
</dbReference>
<dbReference type="OrthoDB" id="9816156at2"/>
<feature type="transmembrane region" description="Helical" evidence="5">
    <location>
        <begin position="127"/>
        <end position="145"/>
    </location>
</feature>
<dbReference type="GO" id="GO:0008168">
    <property type="term" value="F:methyltransferase activity"/>
    <property type="evidence" value="ECO:0007669"/>
    <property type="project" value="UniProtKB-KW"/>
</dbReference>
<feature type="transmembrane region" description="Helical" evidence="5">
    <location>
        <begin position="6"/>
        <end position="29"/>
    </location>
</feature>
<organism evidence="6 7">
    <name type="scientific">Hephaestia caeni</name>
    <dbReference type="NCBI Taxonomy" id="645617"/>
    <lineage>
        <taxon>Bacteria</taxon>
        <taxon>Pseudomonadati</taxon>
        <taxon>Pseudomonadota</taxon>
        <taxon>Alphaproteobacteria</taxon>
        <taxon>Sphingomonadales</taxon>
        <taxon>Sphingomonadaceae</taxon>
        <taxon>Hephaestia</taxon>
    </lineage>
</organism>
<dbReference type="AlphaFoldDB" id="A0A397PLB4"/>
<comment type="subcellular location">
    <subcellularLocation>
        <location evidence="1">Endomembrane system</location>
        <topology evidence="1">Multi-pass membrane protein</topology>
    </subcellularLocation>
</comment>
<reference evidence="6 7" key="1">
    <citation type="submission" date="2018-08" db="EMBL/GenBank/DDBJ databases">
        <title>Genomic Encyclopedia of Type Strains, Phase IV (KMG-IV): sequencing the most valuable type-strain genomes for metagenomic binning, comparative biology and taxonomic classification.</title>
        <authorList>
            <person name="Goeker M."/>
        </authorList>
    </citation>
    <scope>NUCLEOTIDE SEQUENCE [LARGE SCALE GENOMIC DNA]</scope>
    <source>
        <strain evidence="6 7">DSM 25527</strain>
    </source>
</reference>
<evidence type="ECO:0000256" key="1">
    <source>
        <dbReference type="ARBA" id="ARBA00004127"/>
    </source>
</evidence>
<comment type="caution">
    <text evidence="6">The sequence shown here is derived from an EMBL/GenBank/DDBJ whole genome shotgun (WGS) entry which is preliminary data.</text>
</comment>
<keyword evidence="4 5" id="KW-0472">Membrane</keyword>
<evidence type="ECO:0000256" key="4">
    <source>
        <dbReference type="ARBA" id="ARBA00023136"/>
    </source>
</evidence>
<keyword evidence="3 5" id="KW-1133">Transmembrane helix</keyword>
<feature type="transmembrane region" description="Helical" evidence="5">
    <location>
        <begin position="41"/>
        <end position="62"/>
    </location>
</feature>
<keyword evidence="7" id="KW-1185">Reference proteome</keyword>
<dbReference type="PANTHER" id="PTHR43847">
    <property type="entry name" value="BLL3993 PROTEIN"/>
    <property type="match status" value="1"/>
</dbReference>
<evidence type="ECO:0000256" key="3">
    <source>
        <dbReference type="ARBA" id="ARBA00022989"/>
    </source>
</evidence>
<dbReference type="RefSeq" id="WP_119034942.1">
    <property type="nucleotide sequence ID" value="NZ_QXDC01000002.1"/>
</dbReference>
<dbReference type="Pfam" id="PF04191">
    <property type="entry name" value="PEMT"/>
    <property type="match status" value="1"/>
</dbReference>
<keyword evidence="6" id="KW-0808">Transferase</keyword>
<dbReference type="Gene3D" id="1.20.120.1630">
    <property type="match status" value="1"/>
</dbReference>
<gene>
    <name evidence="6" type="ORF">DFR49_1466</name>
</gene>
<feature type="transmembrane region" description="Helical" evidence="5">
    <location>
        <begin position="74"/>
        <end position="94"/>
    </location>
</feature>
<accession>A0A397PLB4</accession>
<proteinExistence type="predicted"/>
<keyword evidence="6" id="KW-0489">Methyltransferase</keyword>
<dbReference type="GO" id="GO:0012505">
    <property type="term" value="C:endomembrane system"/>
    <property type="evidence" value="ECO:0007669"/>
    <property type="project" value="UniProtKB-SubCell"/>
</dbReference>
<dbReference type="InterPro" id="IPR052527">
    <property type="entry name" value="Metal_cation-efflux_comp"/>
</dbReference>
<sequence>MTTPTGLPALAALALGFVAFLVALIAAWLRRAPEAKHRQSLRSILGIVIQGIAIAIVAGAAWTPTLDPLGARALLQAAAVALLMAATVGLFVWASRTMGRNWSIVARTRADHQLVTTGPFAHVRHPIYVALFLFMLAIAIGLGTWPRLIVAIPLYALGTWQRIMVEEALLRTMFGADYDAYAARVRRFVPGLF</sequence>
<protein>
    <submittedName>
        <fullName evidence="6">Protein-S-isoprenylcysteine O-methyltransferase Ste14</fullName>
    </submittedName>
</protein>
<dbReference type="Proteomes" id="UP000266568">
    <property type="component" value="Unassembled WGS sequence"/>
</dbReference>
<evidence type="ECO:0000313" key="6">
    <source>
        <dbReference type="EMBL" id="RIA46904.1"/>
    </source>
</evidence>
<dbReference type="EMBL" id="QXDC01000002">
    <property type="protein sequence ID" value="RIA46904.1"/>
    <property type="molecule type" value="Genomic_DNA"/>
</dbReference>